<keyword evidence="4 6" id="KW-1133">Transmembrane helix</keyword>
<feature type="transmembrane region" description="Helical" evidence="6">
    <location>
        <begin position="336"/>
        <end position="357"/>
    </location>
</feature>
<protein>
    <submittedName>
        <fullName evidence="8">MFS transporter</fullName>
    </submittedName>
</protein>
<dbReference type="Pfam" id="PF07690">
    <property type="entry name" value="MFS_1"/>
    <property type="match status" value="1"/>
</dbReference>
<dbReference type="EMBL" id="AP023420">
    <property type="protein sequence ID" value="BCK85427.1"/>
    <property type="molecule type" value="Genomic_DNA"/>
</dbReference>
<keyword evidence="2" id="KW-0813">Transport</keyword>
<feature type="transmembrane region" description="Helical" evidence="6">
    <location>
        <begin position="167"/>
        <end position="185"/>
    </location>
</feature>
<dbReference type="PANTHER" id="PTHR11360">
    <property type="entry name" value="MONOCARBOXYLATE TRANSPORTER"/>
    <property type="match status" value="1"/>
</dbReference>
<feature type="transmembrane region" description="Helical" evidence="6">
    <location>
        <begin position="369"/>
        <end position="388"/>
    </location>
</feature>
<feature type="transmembrane region" description="Helical" evidence="6">
    <location>
        <begin position="99"/>
        <end position="122"/>
    </location>
</feature>
<organism evidence="8 9">
    <name type="scientific">Pusillibacter faecalis</name>
    <dbReference type="NCBI Taxonomy" id="2714358"/>
    <lineage>
        <taxon>Bacteria</taxon>
        <taxon>Bacillati</taxon>
        <taxon>Bacillota</taxon>
        <taxon>Clostridia</taxon>
        <taxon>Eubacteriales</taxon>
        <taxon>Oscillospiraceae</taxon>
        <taxon>Pusillibacter</taxon>
    </lineage>
</organism>
<evidence type="ECO:0000256" key="3">
    <source>
        <dbReference type="ARBA" id="ARBA00022692"/>
    </source>
</evidence>
<keyword evidence="5 6" id="KW-0472">Membrane</keyword>
<dbReference type="SUPFAM" id="SSF103473">
    <property type="entry name" value="MFS general substrate transporter"/>
    <property type="match status" value="1"/>
</dbReference>
<feature type="transmembrane region" description="Helical" evidence="6">
    <location>
        <begin position="49"/>
        <end position="69"/>
    </location>
</feature>
<dbReference type="PROSITE" id="PS50850">
    <property type="entry name" value="MFS"/>
    <property type="match status" value="1"/>
</dbReference>
<dbReference type="InterPro" id="IPR011701">
    <property type="entry name" value="MFS"/>
</dbReference>
<dbReference type="KEGG" id="pfaa:MM59RIKEN_27460"/>
<feature type="transmembrane region" description="Helical" evidence="6">
    <location>
        <begin position="134"/>
        <end position="155"/>
    </location>
</feature>
<evidence type="ECO:0000313" key="9">
    <source>
        <dbReference type="Proteomes" id="UP000679848"/>
    </source>
</evidence>
<evidence type="ECO:0000256" key="2">
    <source>
        <dbReference type="ARBA" id="ARBA00022448"/>
    </source>
</evidence>
<name>A0A810QH01_9FIRM</name>
<dbReference type="RefSeq" id="WP_213543547.1">
    <property type="nucleotide sequence ID" value="NZ_AP023420.1"/>
</dbReference>
<feature type="transmembrane region" description="Helical" evidence="6">
    <location>
        <begin position="241"/>
        <end position="263"/>
    </location>
</feature>
<dbReference type="InterPro" id="IPR020846">
    <property type="entry name" value="MFS_dom"/>
</dbReference>
<keyword evidence="9" id="KW-1185">Reference proteome</keyword>
<dbReference type="Gene3D" id="1.20.1250.20">
    <property type="entry name" value="MFS general substrate transporter like domains"/>
    <property type="match status" value="2"/>
</dbReference>
<feature type="domain" description="Major facilitator superfamily (MFS) profile" evidence="7">
    <location>
        <begin position="8"/>
        <end position="393"/>
    </location>
</feature>
<sequence>MKQTHPQRRVLVVIGSIICQFCVGMLYSWSVFQTPISQMFGWDTGAVSLTFSISTFMLPVAMIVAGLLLPRRGPRWVASLGGIILAIGLLIASQSHSLVMLYVGFGFLGGAGVGLVYGVPIATCAGWYPESTGLITGLAVAGFGLGSSVYAPIATNLISHIGPMSTFLVQACVSFVGILLGSLLLKAPPSTQAAPGGQTGSYTPGGMLRTWQYWILLIMYILANATGLMVVGYASPMGQQLAHITTAQASAVVSILAISNTLGRFLGGAMSDRFGPFRVVIFLYLVNAATMFSMKLMTNFVLYALAVAILACSFGGMVGAYPSIVLDYFGKTYYSVNYGLVFLAFGIGGLLGPQIVSQVLRLQNGDYTLAFWIAGGAGIAGALLALLCRKPVPGKRHTS</sequence>
<evidence type="ECO:0000256" key="5">
    <source>
        <dbReference type="ARBA" id="ARBA00023136"/>
    </source>
</evidence>
<dbReference type="GO" id="GO:0005886">
    <property type="term" value="C:plasma membrane"/>
    <property type="evidence" value="ECO:0007669"/>
    <property type="project" value="UniProtKB-SubCell"/>
</dbReference>
<dbReference type="InterPro" id="IPR036259">
    <property type="entry name" value="MFS_trans_sf"/>
</dbReference>
<evidence type="ECO:0000259" key="7">
    <source>
        <dbReference type="PROSITE" id="PS50850"/>
    </source>
</evidence>
<dbReference type="InterPro" id="IPR050327">
    <property type="entry name" value="Proton-linked_MCT"/>
</dbReference>
<proteinExistence type="predicted"/>
<dbReference type="PANTHER" id="PTHR11360:SF304">
    <property type="entry name" value="MFS DOMAIN-CONTAINING PROTEIN"/>
    <property type="match status" value="1"/>
</dbReference>
<dbReference type="GO" id="GO:0022857">
    <property type="term" value="F:transmembrane transporter activity"/>
    <property type="evidence" value="ECO:0007669"/>
    <property type="project" value="InterPro"/>
</dbReference>
<feature type="transmembrane region" description="Helical" evidence="6">
    <location>
        <begin position="213"/>
        <end position="235"/>
    </location>
</feature>
<dbReference type="CDD" id="cd17353">
    <property type="entry name" value="MFS_OFA_like"/>
    <property type="match status" value="1"/>
</dbReference>
<comment type="subcellular location">
    <subcellularLocation>
        <location evidence="1">Cell membrane</location>
        <topology evidence="1">Multi-pass membrane protein</topology>
    </subcellularLocation>
</comment>
<dbReference type="Proteomes" id="UP000679848">
    <property type="component" value="Chromosome"/>
</dbReference>
<feature type="transmembrane region" description="Helical" evidence="6">
    <location>
        <begin position="300"/>
        <end position="324"/>
    </location>
</feature>
<accession>A0A810QH01</accession>
<gene>
    <name evidence="8" type="ORF">MM59RIKEN_27460</name>
</gene>
<evidence type="ECO:0000256" key="4">
    <source>
        <dbReference type="ARBA" id="ARBA00022989"/>
    </source>
</evidence>
<evidence type="ECO:0000256" key="6">
    <source>
        <dbReference type="SAM" id="Phobius"/>
    </source>
</evidence>
<evidence type="ECO:0000313" key="8">
    <source>
        <dbReference type="EMBL" id="BCK85427.1"/>
    </source>
</evidence>
<feature type="transmembrane region" description="Helical" evidence="6">
    <location>
        <begin position="12"/>
        <end position="29"/>
    </location>
</feature>
<dbReference type="AlphaFoldDB" id="A0A810QH01"/>
<keyword evidence="3 6" id="KW-0812">Transmembrane</keyword>
<feature type="transmembrane region" description="Helical" evidence="6">
    <location>
        <begin position="275"/>
        <end position="294"/>
    </location>
</feature>
<evidence type="ECO:0000256" key="1">
    <source>
        <dbReference type="ARBA" id="ARBA00004651"/>
    </source>
</evidence>
<reference evidence="8" key="1">
    <citation type="submission" date="2020-09" db="EMBL/GenBank/DDBJ databases">
        <title>New species isolated from human feces.</title>
        <authorList>
            <person name="Kitahara M."/>
            <person name="Shigeno Y."/>
            <person name="Shime M."/>
            <person name="Matsumoto Y."/>
            <person name="Nakamura S."/>
            <person name="Motooka D."/>
            <person name="Fukuoka S."/>
            <person name="Nishikawa H."/>
            <person name="Benno Y."/>
        </authorList>
    </citation>
    <scope>NUCLEOTIDE SEQUENCE</scope>
    <source>
        <strain evidence="8">MM59</strain>
    </source>
</reference>
<feature type="transmembrane region" description="Helical" evidence="6">
    <location>
        <begin position="76"/>
        <end position="93"/>
    </location>
</feature>